<dbReference type="AlphaFoldDB" id="A0A5S6QEK4"/>
<evidence type="ECO:0000313" key="2">
    <source>
        <dbReference type="WBParaSite" id="TMUE_1000005648.1"/>
    </source>
</evidence>
<dbReference type="Proteomes" id="UP000046395">
    <property type="component" value="Unassembled WGS sequence"/>
</dbReference>
<sequence length="158" mass="17688">MLSLWFLGHLQPSFICEDSIPMLDYTVIQFLWISTTGQLHIVPHRTSGRRAGERISIDESSHQIFKGAVSGRDVPPYPSVFLPLAGVLLCCRNAANDCPAEGRSNACRARLCVFSHPDFQIMGHGWKTYVFQMGPLSFYQRQGHSPGSESEETSQFAR</sequence>
<accession>A0A5S6QEK4</accession>
<protein>
    <submittedName>
        <fullName evidence="2">AXH domain-containing protein</fullName>
    </submittedName>
</protein>
<organism evidence="1 2">
    <name type="scientific">Trichuris muris</name>
    <name type="common">Mouse whipworm</name>
    <dbReference type="NCBI Taxonomy" id="70415"/>
    <lineage>
        <taxon>Eukaryota</taxon>
        <taxon>Metazoa</taxon>
        <taxon>Ecdysozoa</taxon>
        <taxon>Nematoda</taxon>
        <taxon>Enoplea</taxon>
        <taxon>Dorylaimia</taxon>
        <taxon>Trichinellida</taxon>
        <taxon>Trichuridae</taxon>
        <taxon>Trichuris</taxon>
    </lineage>
</organism>
<reference evidence="2" key="1">
    <citation type="submission" date="2019-12" db="UniProtKB">
        <authorList>
            <consortium name="WormBaseParasite"/>
        </authorList>
    </citation>
    <scope>IDENTIFICATION</scope>
</reference>
<dbReference type="WBParaSite" id="TMUE_1000005648.1">
    <property type="protein sequence ID" value="TMUE_1000005648.1"/>
    <property type="gene ID" value="WBGene00299335"/>
</dbReference>
<evidence type="ECO:0000313" key="1">
    <source>
        <dbReference type="Proteomes" id="UP000046395"/>
    </source>
</evidence>
<name>A0A5S6QEK4_TRIMR</name>
<proteinExistence type="predicted"/>
<keyword evidence="1" id="KW-1185">Reference proteome</keyword>